<dbReference type="InterPro" id="IPR023271">
    <property type="entry name" value="Aquaporin-like"/>
</dbReference>
<dbReference type="PRINTS" id="PR00783">
    <property type="entry name" value="MINTRINSICP"/>
</dbReference>
<feature type="transmembrane region" description="Helical" evidence="7">
    <location>
        <begin position="12"/>
        <end position="29"/>
    </location>
</feature>
<dbReference type="AlphaFoldDB" id="A0A933NZ87"/>
<evidence type="ECO:0000256" key="7">
    <source>
        <dbReference type="SAM" id="Phobius"/>
    </source>
</evidence>
<evidence type="ECO:0000256" key="2">
    <source>
        <dbReference type="ARBA" id="ARBA00022448"/>
    </source>
</evidence>
<protein>
    <submittedName>
        <fullName evidence="8">Aquaporin family protein</fullName>
    </submittedName>
</protein>
<keyword evidence="4 7" id="KW-1133">Transmembrane helix</keyword>
<reference evidence="8" key="1">
    <citation type="submission" date="2020-07" db="EMBL/GenBank/DDBJ databases">
        <title>Huge and variable diversity of episymbiotic CPR bacteria and DPANN archaea in groundwater ecosystems.</title>
        <authorList>
            <person name="He C.Y."/>
            <person name="Keren R."/>
            <person name="Whittaker M."/>
            <person name="Farag I.F."/>
            <person name="Doudna J."/>
            <person name="Cate J.H.D."/>
            <person name="Banfield J.F."/>
        </authorList>
    </citation>
    <scope>NUCLEOTIDE SEQUENCE</scope>
    <source>
        <strain evidence="8">NC_groundwater_1586_Pr3_B-0.1um_66_15</strain>
    </source>
</reference>
<proteinExistence type="inferred from homology"/>
<accession>A0A933NZ87</accession>
<gene>
    <name evidence="8" type="ORF">HY834_15280</name>
</gene>
<evidence type="ECO:0000313" key="8">
    <source>
        <dbReference type="EMBL" id="MBI4923105.1"/>
    </source>
</evidence>
<keyword evidence="3 6" id="KW-0812">Transmembrane</keyword>
<sequence>MTDLARKLVAEGLGSVLLAATVIGSGLMAERLTGDTALMLLGNTLPTGAMLVVLITILGPISGAHFNPAVTAVFAARGDIGWREAAFYSLAQLAGAIAGTWLAHLMFAAPLFEVAVTARTGPSQWLSEIVAAFALLSTILAGQRFRPDALPWLIGLVIVAAYWFTASTSFANPALTLARSLTDSFAGIRPIDVPAFVVAQLVGAGLGAALMGWLLPKAAAGQRTPGVPAPLRR</sequence>
<feature type="transmembrane region" description="Helical" evidence="7">
    <location>
        <begin position="191"/>
        <end position="215"/>
    </location>
</feature>
<feature type="transmembrane region" description="Helical" evidence="7">
    <location>
        <begin position="149"/>
        <end position="171"/>
    </location>
</feature>
<name>A0A933NZ87_9HYPH</name>
<dbReference type="InterPro" id="IPR000425">
    <property type="entry name" value="MIP"/>
</dbReference>
<evidence type="ECO:0000313" key="9">
    <source>
        <dbReference type="Proteomes" id="UP000782610"/>
    </source>
</evidence>
<dbReference type="Gene3D" id="1.20.1080.10">
    <property type="entry name" value="Glycerol uptake facilitator protein"/>
    <property type="match status" value="1"/>
</dbReference>
<dbReference type="GO" id="GO:0015267">
    <property type="term" value="F:channel activity"/>
    <property type="evidence" value="ECO:0007669"/>
    <property type="project" value="InterPro"/>
</dbReference>
<dbReference type="InterPro" id="IPR034294">
    <property type="entry name" value="Aquaporin_transptr"/>
</dbReference>
<dbReference type="Pfam" id="PF00230">
    <property type="entry name" value="MIP"/>
    <property type="match status" value="2"/>
</dbReference>
<evidence type="ECO:0000256" key="5">
    <source>
        <dbReference type="ARBA" id="ARBA00023136"/>
    </source>
</evidence>
<dbReference type="GO" id="GO:0016020">
    <property type="term" value="C:membrane"/>
    <property type="evidence" value="ECO:0007669"/>
    <property type="project" value="UniProtKB-SubCell"/>
</dbReference>
<evidence type="ECO:0000256" key="4">
    <source>
        <dbReference type="ARBA" id="ARBA00022989"/>
    </source>
</evidence>
<dbReference type="PANTHER" id="PTHR45724:SF13">
    <property type="entry name" value="AQUAPORIN NIP1-1-RELATED"/>
    <property type="match status" value="1"/>
</dbReference>
<dbReference type="SUPFAM" id="SSF81338">
    <property type="entry name" value="Aquaporin-like"/>
    <property type="match status" value="1"/>
</dbReference>
<feature type="transmembrane region" description="Helical" evidence="7">
    <location>
        <begin position="49"/>
        <end position="75"/>
    </location>
</feature>
<feature type="transmembrane region" description="Helical" evidence="7">
    <location>
        <begin position="87"/>
        <end position="112"/>
    </location>
</feature>
<evidence type="ECO:0000256" key="1">
    <source>
        <dbReference type="ARBA" id="ARBA00004141"/>
    </source>
</evidence>
<dbReference type="EMBL" id="JACRAF010000044">
    <property type="protein sequence ID" value="MBI4923105.1"/>
    <property type="molecule type" value="Genomic_DNA"/>
</dbReference>
<dbReference type="Proteomes" id="UP000782610">
    <property type="component" value="Unassembled WGS sequence"/>
</dbReference>
<dbReference type="PANTHER" id="PTHR45724">
    <property type="entry name" value="AQUAPORIN NIP2-1"/>
    <property type="match status" value="1"/>
</dbReference>
<organism evidence="8 9">
    <name type="scientific">Devosia nanyangense</name>
    <dbReference type="NCBI Taxonomy" id="1228055"/>
    <lineage>
        <taxon>Bacteria</taxon>
        <taxon>Pseudomonadati</taxon>
        <taxon>Pseudomonadota</taxon>
        <taxon>Alphaproteobacteria</taxon>
        <taxon>Hyphomicrobiales</taxon>
        <taxon>Devosiaceae</taxon>
        <taxon>Devosia</taxon>
    </lineage>
</organism>
<comment type="caution">
    <text evidence="8">The sequence shown here is derived from an EMBL/GenBank/DDBJ whole genome shotgun (WGS) entry which is preliminary data.</text>
</comment>
<keyword evidence="2 6" id="KW-0813">Transport</keyword>
<evidence type="ECO:0000256" key="6">
    <source>
        <dbReference type="RuleBase" id="RU000477"/>
    </source>
</evidence>
<comment type="subcellular location">
    <subcellularLocation>
        <location evidence="1">Membrane</location>
        <topology evidence="1">Multi-pass membrane protein</topology>
    </subcellularLocation>
</comment>
<keyword evidence="5 7" id="KW-0472">Membrane</keyword>
<evidence type="ECO:0000256" key="3">
    <source>
        <dbReference type="ARBA" id="ARBA00022692"/>
    </source>
</evidence>
<comment type="similarity">
    <text evidence="6">Belongs to the MIP/aquaporin (TC 1.A.8) family.</text>
</comment>
<feature type="transmembrane region" description="Helical" evidence="7">
    <location>
        <begin position="124"/>
        <end position="142"/>
    </location>
</feature>